<dbReference type="Proteomes" id="UP000887159">
    <property type="component" value="Unassembled WGS sequence"/>
</dbReference>
<sequence length="79" mass="8872">MIVTFLGGIVSLKLLAVFVKGKVRDDQGCVTGNQLQLVLPIWRLYDYGYLLNWKKVNPITSFGSKMVHRLTGISRYAIG</sequence>
<dbReference type="EMBL" id="BMAU01021233">
    <property type="protein sequence ID" value="GFY02330.1"/>
    <property type="molecule type" value="Genomic_DNA"/>
</dbReference>
<feature type="signal peptide" evidence="1">
    <location>
        <begin position="1"/>
        <end position="21"/>
    </location>
</feature>
<gene>
    <name evidence="2" type="ORF">TNCV_3502121</name>
</gene>
<protein>
    <submittedName>
        <fullName evidence="2">Uncharacterized protein</fullName>
    </submittedName>
</protein>
<name>A0A8X6VDP7_TRICX</name>
<evidence type="ECO:0000313" key="2">
    <source>
        <dbReference type="EMBL" id="GFY02330.1"/>
    </source>
</evidence>
<evidence type="ECO:0000256" key="1">
    <source>
        <dbReference type="SAM" id="SignalP"/>
    </source>
</evidence>
<reference evidence="2" key="1">
    <citation type="submission" date="2020-08" db="EMBL/GenBank/DDBJ databases">
        <title>Multicomponent nature underlies the extraordinary mechanical properties of spider dragline silk.</title>
        <authorList>
            <person name="Kono N."/>
            <person name="Nakamura H."/>
            <person name="Mori M."/>
            <person name="Yoshida Y."/>
            <person name="Ohtoshi R."/>
            <person name="Malay A.D."/>
            <person name="Moran D.A.P."/>
            <person name="Tomita M."/>
            <person name="Numata K."/>
            <person name="Arakawa K."/>
        </authorList>
    </citation>
    <scope>NUCLEOTIDE SEQUENCE</scope>
</reference>
<dbReference type="AlphaFoldDB" id="A0A8X6VDP7"/>
<comment type="caution">
    <text evidence="2">The sequence shown here is derived from an EMBL/GenBank/DDBJ whole genome shotgun (WGS) entry which is preliminary data.</text>
</comment>
<proteinExistence type="predicted"/>
<keyword evidence="1" id="KW-0732">Signal</keyword>
<keyword evidence="3" id="KW-1185">Reference proteome</keyword>
<evidence type="ECO:0000313" key="3">
    <source>
        <dbReference type="Proteomes" id="UP000887159"/>
    </source>
</evidence>
<accession>A0A8X6VDP7</accession>
<organism evidence="2 3">
    <name type="scientific">Trichonephila clavipes</name>
    <name type="common">Golden silk orbweaver</name>
    <name type="synonym">Nephila clavipes</name>
    <dbReference type="NCBI Taxonomy" id="2585209"/>
    <lineage>
        <taxon>Eukaryota</taxon>
        <taxon>Metazoa</taxon>
        <taxon>Ecdysozoa</taxon>
        <taxon>Arthropoda</taxon>
        <taxon>Chelicerata</taxon>
        <taxon>Arachnida</taxon>
        <taxon>Araneae</taxon>
        <taxon>Araneomorphae</taxon>
        <taxon>Entelegynae</taxon>
        <taxon>Araneoidea</taxon>
        <taxon>Nephilidae</taxon>
        <taxon>Trichonephila</taxon>
    </lineage>
</organism>
<feature type="chain" id="PRO_5036480500" evidence="1">
    <location>
        <begin position="22"/>
        <end position="79"/>
    </location>
</feature>